<feature type="region of interest" description="Disordered" evidence="8">
    <location>
        <begin position="218"/>
        <end position="256"/>
    </location>
</feature>
<accession>A0A163JAA8</accession>
<feature type="compositionally biased region" description="Low complexity" evidence="8">
    <location>
        <begin position="220"/>
        <end position="244"/>
    </location>
</feature>
<feature type="compositionally biased region" description="Low complexity" evidence="8">
    <location>
        <begin position="143"/>
        <end position="160"/>
    </location>
</feature>
<keyword evidence="5 6" id="KW-0067">ATP-binding</keyword>
<dbReference type="PANTHER" id="PTHR24350">
    <property type="entry name" value="SERINE/THREONINE-PROTEIN KINASE IAL-RELATED"/>
    <property type="match status" value="1"/>
</dbReference>
<feature type="region of interest" description="Disordered" evidence="8">
    <location>
        <begin position="1"/>
        <end position="23"/>
    </location>
</feature>
<dbReference type="InterPro" id="IPR011009">
    <property type="entry name" value="Kinase-like_dom_sf"/>
</dbReference>
<keyword evidence="1" id="KW-0723">Serine/threonine-protein kinase</keyword>
<dbReference type="Pfam" id="PF00069">
    <property type="entry name" value="Pkinase"/>
    <property type="match status" value="2"/>
</dbReference>
<evidence type="ECO:0000313" key="10">
    <source>
        <dbReference type="EMBL" id="SAL99075.1"/>
    </source>
</evidence>
<evidence type="ECO:0000256" key="3">
    <source>
        <dbReference type="ARBA" id="ARBA00022741"/>
    </source>
</evidence>
<evidence type="ECO:0000256" key="8">
    <source>
        <dbReference type="SAM" id="MobiDB-lite"/>
    </source>
</evidence>
<evidence type="ECO:0000256" key="6">
    <source>
        <dbReference type="PIRSR" id="PIRSR630616-2"/>
    </source>
</evidence>
<dbReference type="PROSITE" id="PS50011">
    <property type="entry name" value="PROTEIN_KINASE_DOM"/>
    <property type="match status" value="1"/>
</dbReference>
<proteinExistence type="predicted"/>
<reference evidence="10" key="1">
    <citation type="submission" date="2016-04" db="EMBL/GenBank/DDBJ databases">
        <authorList>
            <person name="Evans L.H."/>
            <person name="Alamgir A."/>
            <person name="Owens N."/>
            <person name="Weber N.D."/>
            <person name="Virtaneva K."/>
            <person name="Barbian K."/>
            <person name="Babar A."/>
            <person name="Rosenke K."/>
        </authorList>
    </citation>
    <scope>NUCLEOTIDE SEQUENCE [LARGE SCALE GENOMIC DNA]</scope>
    <source>
        <strain evidence="10">CBS 101.48</strain>
    </source>
</reference>
<dbReference type="OrthoDB" id="289250at2759"/>
<keyword evidence="3 6" id="KW-0547">Nucleotide-binding</keyword>
<dbReference type="EMBL" id="LT552469">
    <property type="protein sequence ID" value="SAL99075.1"/>
    <property type="molecule type" value="Genomic_DNA"/>
</dbReference>
<feature type="region of interest" description="Disordered" evidence="8">
    <location>
        <begin position="318"/>
        <end position="348"/>
    </location>
</feature>
<evidence type="ECO:0000259" key="9">
    <source>
        <dbReference type="PROSITE" id="PS50011"/>
    </source>
</evidence>
<dbReference type="InParanoid" id="A0A163JAA8"/>
<dbReference type="STRING" id="4829.A0A163JAA8"/>
<dbReference type="GO" id="GO:0005524">
    <property type="term" value="F:ATP binding"/>
    <property type="evidence" value="ECO:0007669"/>
    <property type="project" value="UniProtKB-UniRule"/>
</dbReference>
<protein>
    <recommendedName>
        <fullName evidence="9">Protein kinase domain-containing protein</fullName>
    </recommendedName>
</protein>
<organism evidence="10">
    <name type="scientific">Absidia glauca</name>
    <name type="common">Pin mould</name>
    <dbReference type="NCBI Taxonomy" id="4829"/>
    <lineage>
        <taxon>Eukaryota</taxon>
        <taxon>Fungi</taxon>
        <taxon>Fungi incertae sedis</taxon>
        <taxon>Mucoromycota</taxon>
        <taxon>Mucoromycotina</taxon>
        <taxon>Mucoromycetes</taxon>
        <taxon>Mucorales</taxon>
        <taxon>Cunninghamellaceae</taxon>
        <taxon>Absidia</taxon>
    </lineage>
</organism>
<dbReference type="InterPro" id="IPR017441">
    <property type="entry name" value="Protein_kinase_ATP_BS"/>
</dbReference>
<dbReference type="AlphaFoldDB" id="A0A163JAA8"/>
<dbReference type="InterPro" id="IPR030616">
    <property type="entry name" value="Aur-like"/>
</dbReference>
<feature type="domain" description="Protein kinase" evidence="9">
    <location>
        <begin position="358"/>
        <end position="584"/>
    </location>
</feature>
<feature type="compositionally biased region" description="Polar residues" evidence="8">
    <location>
        <begin position="116"/>
        <end position="136"/>
    </location>
</feature>
<feature type="compositionally biased region" description="Polar residues" evidence="8">
    <location>
        <begin position="330"/>
        <end position="340"/>
    </location>
</feature>
<feature type="region of interest" description="Disordered" evidence="8">
    <location>
        <begin position="113"/>
        <end position="162"/>
    </location>
</feature>
<evidence type="ECO:0000313" key="11">
    <source>
        <dbReference type="Proteomes" id="UP000078561"/>
    </source>
</evidence>
<dbReference type="SUPFAM" id="SSF56112">
    <property type="entry name" value="Protein kinase-like (PK-like)"/>
    <property type="match status" value="1"/>
</dbReference>
<dbReference type="PROSITE" id="PS00107">
    <property type="entry name" value="PROTEIN_KINASE_ATP"/>
    <property type="match status" value="1"/>
</dbReference>
<keyword evidence="4" id="KW-0418">Kinase</keyword>
<sequence length="586" mass="65197">MESESIPLNKASHSLGHRRQASKGLGIITNSDTLVNSEAKLTTATTKSTKNASFFETSDMATPQPPPRLRPLDMFKDTMSPTASTPLEPSTTYAGRLRNIVASLNHNKNHDPLLPASSTLTPIPNSSGPHDSTSTKAPIEADQATPSTTTMQDTTNTTQTKVRRARSYRFRPPYHHNQEEMDDDDGIMPLPSPLPTSTTSSSSTRLAHVFQPTHLHTHIKSSSSTLGSSFDTPSIPAANTSPHSPMTPPSPSTSTSIPILAISPTFVHRNDVIPQLSEHPMLGDLDDRMLIDPHTSQPHAQRLDHCYETLSTLHKPTDYSDKLRGGTMVRESSQSSTLPTLGNDDADEDLNDKQLGDFYIKRLLGMGAFSKVYLAERQGELFAIKTINKLGMMKNPRVRSSIEREVGVLKFIDHPHIVHIEATMETEHSLCIILEYAEGVELFSFVQQLHQQLNARNEKVTDFGLARVIDPESPILTTRCGSEEYAAPEIVQSKGYDGRQTDTWALGVILYTLLVGYLPFRYDASKGERVTQMFYRIVRAQVKWPKDLPHAAITPQAKDVVERILIRQPEHRIHLDDIDLLPWFQL</sequence>
<dbReference type="Proteomes" id="UP000078561">
    <property type="component" value="Unassembled WGS sequence"/>
</dbReference>
<evidence type="ECO:0000256" key="4">
    <source>
        <dbReference type="ARBA" id="ARBA00022777"/>
    </source>
</evidence>
<evidence type="ECO:0000256" key="5">
    <source>
        <dbReference type="ARBA" id="ARBA00022840"/>
    </source>
</evidence>
<name>A0A163JAA8_ABSGL</name>
<dbReference type="Gene3D" id="1.10.510.10">
    <property type="entry name" value="Transferase(Phosphotransferase) domain 1"/>
    <property type="match status" value="2"/>
</dbReference>
<feature type="binding site" evidence="6">
    <location>
        <position position="462"/>
    </location>
    <ligand>
        <name>ATP</name>
        <dbReference type="ChEBI" id="CHEBI:30616"/>
    </ligand>
</feature>
<keyword evidence="2" id="KW-0808">Transferase</keyword>
<gene>
    <name evidence="10" type="primary">ABSGL_04656.1 scaffold 5743</name>
</gene>
<keyword evidence="11" id="KW-1185">Reference proteome</keyword>
<dbReference type="GO" id="GO:0004674">
    <property type="term" value="F:protein serine/threonine kinase activity"/>
    <property type="evidence" value="ECO:0007669"/>
    <property type="project" value="UniProtKB-KW"/>
</dbReference>
<feature type="binding site" evidence="6 7">
    <location>
        <position position="385"/>
    </location>
    <ligand>
        <name>ATP</name>
        <dbReference type="ChEBI" id="CHEBI:30616"/>
    </ligand>
</feature>
<feature type="binding site" evidence="6">
    <location>
        <begin position="435"/>
        <end position="437"/>
    </location>
    <ligand>
        <name>ATP</name>
        <dbReference type="ChEBI" id="CHEBI:30616"/>
    </ligand>
</feature>
<evidence type="ECO:0000256" key="2">
    <source>
        <dbReference type="ARBA" id="ARBA00022679"/>
    </source>
</evidence>
<dbReference type="InterPro" id="IPR000719">
    <property type="entry name" value="Prot_kinase_dom"/>
</dbReference>
<evidence type="ECO:0000256" key="1">
    <source>
        <dbReference type="ARBA" id="ARBA00022527"/>
    </source>
</evidence>
<evidence type="ECO:0000256" key="7">
    <source>
        <dbReference type="PROSITE-ProRule" id="PRU10141"/>
    </source>
</evidence>